<reference evidence="1 2" key="1">
    <citation type="journal article" date="2023" name="Mol. Biol. Evol.">
        <title>Genomics of Secondarily Temperate Adaptation in the Only Non-Antarctic Icefish.</title>
        <authorList>
            <person name="Rivera-Colon A.G."/>
            <person name="Rayamajhi N."/>
            <person name="Minhas B.F."/>
            <person name="Madrigal G."/>
            <person name="Bilyk K.T."/>
            <person name="Yoon V."/>
            <person name="Hune M."/>
            <person name="Gregory S."/>
            <person name="Cheng C.H.C."/>
            <person name="Catchen J.M."/>
        </authorList>
    </citation>
    <scope>NUCLEOTIDE SEQUENCE [LARGE SCALE GENOMIC DNA]</scope>
    <source>
        <tissue evidence="1">White muscle</tissue>
    </source>
</reference>
<keyword evidence="2" id="KW-1185">Reference proteome</keyword>
<sequence>MLFLHIASPPLFTTHHLLRSWSSQKPLLAAPRRGRHREDIVKHLGVKTYLECLRGFERKHFDVFWRGLSPLAEPSLILCHTLRRRGLYRKPSAPTSCVVHEPLTLRPLPPARGSVSAQTTVDQSA</sequence>
<evidence type="ECO:0000313" key="1">
    <source>
        <dbReference type="EMBL" id="KAK5916274.1"/>
    </source>
</evidence>
<accession>A0AAN8D6I7</accession>
<protein>
    <submittedName>
        <fullName evidence="1">Uncharacterized protein</fullName>
    </submittedName>
</protein>
<dbReference type="EMBL" id="JAURVH010001526">
    <property type="protein sequence ID" value="KAK5916274.1"/>
    <property type="molecule type" value="Genomic_DNA"/>
</dbReference>
<name>A0AAN8D6I7_CHAGU</name>
<dbReference type="Proteomes" id="UP001331515">
    <property type="component" value="Unassembled WGS sequence"/>
</dbReference>
<proteinExistence type="predicted"/>
<organism evidence="1 2">
    <name type="scientific">Champsocephalus gunnari</name>
    <name type="common">Mackerel icefish</name>
    <dbReference type="NCBI Taxonomy" id="52237"/>
    <lineage>
        <taxon>Eukaryota</taxon>
        <taxon>Metazoa</taxon>
        <taxon>Chordata</taxon>
        <taxon>Craniata</taxon>
        <taxon>Vertebrata</taxon>
        <taxon>Euteleostomi</taxon>
        <taxon>Actinopterygii</taxon>
        <taxon>Neopterygii</taxon>
        <taxon>Teleostei</taxon>
        <taxon>Neoteleostei</taxon>
        <taxon>Acanthomorphata</taxon>
        <taxon>Eupercaria</taxon>
        <taxon>Perciformes</taxon>
        <taxon>Notothenioidei</taxon>
        <taxon>Channichthyidae</taxon>
        <taxon>Champsocephalus</taxon>
    </lineage>
</organism>
<gene>
    <name evidence="1" type="ORF">CgunFtcFv8_011275</name>
</gene>
<evidence type="ECO:0000313" key="2">
    <source>
        <dbReference type="Proteomes" id="UP001331515"/>
    </source>
</evidence>
<comment type="caution">
    <text evidence="1">The sequence shown here is derived from an EMBL/GenBank/DDBJ whole genome shotgun (WGS) entry which is preliminary data.</text>
</comment>
<dbReference type="AlphaFoldDB" id="A0AAN8D6I7"/>